<gene>
    <name evidence="1" type="ORF">SCALOS_LOCUS2165</name>
</gene>
<dbReference type="Proteomes" id="UP000789860">
    <property type="component" value="Unassembled WGS sequence"/>
</dbReference>
<sequence>NNEIYTSFDMALAIKKDIWVKNTFMFPILKTASIIQPGVSAFFFPILNKLSLPVSLNSRFPKLSIHLSLTLGTPFRISKSSLIPLPFHTQIKKIKIMNTRRTRKEPRNNASRRTGPWEPQEDEKLLEIVAELGVKHWKLIGIRHGLRDGKQCRERWHNHLNPDLTYGPLTPEEDEKILLYFSEMGTKWAVMSQLLGRPANLIKNRYYSSLSKKRGHHATIIEDSDDATSSTSVSSDSPRPKKRRITKDVSTSPSLSDYESSHISRKKTFKQISLENSLTERWIPEGHYYQINSWHSLQSPISSPEAIEIHLNCPTYNYSPPPTPTYTPIPSPVPMYHNHKNNCTAALEQLADLAIQNATR</sequence>
<proteinExistence type="predicted"/>
<evidence type="ECO:0000313" key="2">
    <source>
        <dbReference type="Proteomes" id="UP000789860"/>
    </source>
</evidence>
<name>A0ACA9KJ43_9GLOM</name>
<comment type="caution">
    <text evidence="1">The sequence shown here is derived from an EMBL/GenBank/DDBJ whole genome shotgun (WGS) entry which is preliminary data.</text>
</comment>
<evidence type="ECO:0000313" key="1">
    <source>
        <dbReference type="EMBL" id="CAG8474427.1"/>
    </source>
</evidence>
<keyword evidence="2" id="KW-1185">Reference proteome</keyword>
<dbReference type="EMBL" id="CAJVPM010001814">
    <property type="protein sequence ID" value="CAG8474427.1"/>
    <property type="molecule type" value="Genomic_DNA"/>
</dbReference>
<reference evidence="1" key="1">
    <citation type="submission" date="2021-06" db="EMBL/GenBank/DDBJ databases">
        <authorList>
            <person name="Kallberg Y."/>
            <person name="Tangrot J."/>
            <person name="Rosling A."/>
        </authorList>
    </citation>
    <scope>NUCLEOTIDE SEQUENCE</scope>
    <source>
        <strain evidence="1">AU212A</strain>
    </source>
</reference>
<accession>A0ACA9KJ43</accession>
<organism evidence="1 2">
    <name type="scientific">Scutellospora calospora</name>
    <dbReference type="NCBI Taxonomy" id="85575"/>
    <lineage>
        <taxon>Eukaryota</taxon>
        <taxon>Fungi</taxon>
        <taxon>Fungi incertae sedis</taxon>
        <taxon>Mucoromycota</taxon>
        <taxon>Glomeromycotina</taxon>
        <taxon>Glomeromycetes</taxon>
        <taxon>Diversisporales</taxon>
        <taxon>Gigasporaceae</taxon>
        <taxon>Scutellospora</taxon>
    </lineage>
</organism>
<protein>
    <submittedName>
        <fullName evidence="1">58_t:CDS:1</fullName>
    </submittedName>
</protein>
<feature type="non-terminal residue" evidence="1">
    <location>
        <position position="1"/>
    </location>
</feature>